<evidence type="ECO:0000313" key="2">
    <source>
        <dbReference type="Proteomes" id="UP001497516"/>
    </source>
</evidence>
<gene>
    <name evidence="1" type="ORF">LTRI10_LOCUS51941</name>
</gene>
<accession>A0AAV2GPJ0</accession>
<name>A0AAV2GPJ0_9ROSI</name>
<dbReference type="EMBL" id="OZ034822">
    <property type="protein sequence ID" value="CAL1412665.1"/>
    <property type="molecule type" value="Genomic_DNA"/>
</dbReference>
<reference evidence="1 2" key="1">
    <citation type="submission" date="2024-04" db="EMBL/GenBank/DDBJ databases">
        <authorList>
            <person name="Fracassetti M."/>
        </authorList>
    </citation>
    <scope>NUCLEOTIDE SEQUENCE [LARGE SCALE GENOMIC DNA]</scope>
</reference>
<protein>
    <submittedName>
        <fullName evidence="1">Uncharacterized protein</fullName>
    </submittedName>
</protein>
<organism evidence="1 2">
    <name type="scientific">Linum trigynum</name>
    <dbReference type="NCBI Taxonomy" id="586398"/>
    <lineage>
        <taxon>Eukaryota</taxon>
        <taxon>Viridiplantae</taxon>
        <taxon>Streptophyta</taxon>
        <taxon>Embryophyta</taxon>
        <taxon>Tracheophyta</taxon>
        <taxon>Spermatophyta</taxon>
        <taxon>Magnoliopsida</taxon>
        <taxon>eudicotyledons</taxon>
        <taxon>Gunneridae</taxon>
        <taxon>Pentapetalae</taxon>
        <taxon>rosids</taxon>
        <taxon>fabids</taxon>
        <taxon>Malpighiales</taxon>
        <taxon>Linaceae</taxon>
        <taxon>Linum</taxon>
    </lineage>
</organism>
<evidence type="ECO:0000313" key="1">
    <source>
        <dbReference type="EMBL" id="CAL1412665.1"/>
    </source>
</evidence>
<dbReference type="AlphaFoldDB" id="A0AAV2GPJ0"/>
<keyword evidence="2" id="KW-1185">Reference proteome</keyword>
<proteinExistence type="predicted"/>
<sequence>MDRVFAHTFTGSLFSEPVLQSRHRHALAYQDRDIAIPVQVLLPEFVDYGLDIRGFIHNLGWGSLLQNPPSLVCPELVRYFYSNLRSFGLHSRSFTTVMFGHQVTIPVEDLGQILDLPSVGESLSHSSELWLFNFNIAEEFVQLTGLHPGPDLSLPVNLVLPHLRVLHFAITRIFLPRTQALDRIVPLDLWIMAHAVWNVPLNYSILIFGVFITYADSSYPGPLPLGPLITRLAVRLGVTITSFRTENPSFLMLTDQVLDECEIAIGGDGLQMLILELKTVMEMTVKEMKIVELVILPHLLQLLGY</sequence>
<dbReference type="Proteomes" id="UP001497516">
    <property type="component" value="Chromosome 9"/>
</dbReference>